<reference evidence="4" key="2">
    <citation type="journal article" date="2021" name="PeerJ">
        <title>Extensive microbial diversity within the chicken gut microbiome revealed by metagenomics and culture.</title>
        <authorList>
            <person name="Gilroy R."/>
            <person name="Ravi A."/>
            <person name="Getino M."/>
            <person name="Pursley I."/>
            <person name="Horton D.L."/>
            <person name="Alikhan N.F."/>
            <person name="Baker D."/>
            <person name="Gharbi K."/>
            <person name="Hall N."/>
            <person name="Watson M."/>
            <person name="Adriaenssens E.M."/>
            <person name="Foster-Nyarko E."/>
            <person name="Jarju S."/>
            <person name="Secka A."/>
            <person name="Antonio M."/>
            <person name="Oren A."/>
            <person name="Chaudhuri R.R."/>
            <person name="La Ragione R."/>
            <person name="Hildebrand F."/>
            <person name="Pallen M.J."/>
        </authorList>
    </citation>
    <scope>NUCLEOTIDE SEQUENCE</scope>
    <source>
        <strain evidence="4">ChiSjej6B24-2974</strain>
    </source>
</reference>
<evidence type="ECO:0000259" key="3">
    <source>
        <dbReference type="PROSITE" id="PS50801"/>
    </source>
</evidence>
<dbReference type="InterPro" id="IPR036513">
    <property type="entry name" value="STAS_dom_sf"/>
</dbReference>
<evidence type="ECO:0000313" key="5">
    <source>
        <dbReference type="Proteomes" id="UP000824260"/>
    </source>
</evidence>
<dbReference type="NCBIfam" id="TIGR00377">
    <property type="entry name" value="ant_ant_sig"/>
    <property type="match status" value="1"/>
</dbReference>
<evidence type="ECO:0000313" key="4">
    <source>
        <dbReference type="EMBL" id="HIQ83143.1"/>
    </source>
</evidence>
<protein>
    <recommendedName>
        <fullName evidence="2">Anti-sigma factor antagonist</fullName>
    </recommendedName>
</protein>
<dbReference type="InterPro" id="IPR002645">
    <property type="entry name" value="STAS_dom"/>
</dbReference>
<dbReference type="EMBL" id="DVFZ01000085">
    <property type="protein sequence ID" value="HIQ83143.1"/>
    <property type="molecule type" value="Genomic_DNA"/>
</dbReference>
<proteinExistence type="inferred from homology"/>
<feature type="domain" description="STAS" evidence="3">
    <location>
        <begin position="1"/>
        <end position="101"/>
    </location>
</feature>
<dbReference type="InterPro" id="IPR003658">
    <property type="entry name" value="Anti-sigma_ant"/>
</dbReference>
<sequence>MLSYEKHRGRLTVRLDGELDHDRVGPIRAELDALISDPKVKHLVLDMGGVSFMDSSAIGLVIGRYKALSRRGGRVSVARTAPRVDRIFEMAGLYSIIEKLA</sequence>
<dbReference type="CDD" id="cd07043">
    <property type="entry name" value="STAS_anti-anti-sigma_factors"/>
    <property type="match status" value="1"/>
</dbReference>
<dbReference type="PANTHER" id="PTHR33495:SF2">
    <property type="entry name" value="ANTI-SIGMA FACTOR ANTAGONIST TM_1081-RELATED"/>
    <property type="match status" value="1"/>
</dbReference>
<dbReference type="SUPFAM" id="SSF52091">
    <property type="entry name" value="SpoIIaa-like"/>
    <property type="match status" value="1"/>
</dbReference>
<dbReference type="GO" id="GO:0043856">
    <property type="term" value="F:anti-sigma factor antagonist activity"/>
    <property type="evidence" value="ECO:0007669"/>
    <property type="project" value="InterPro"/>
</dbReference>
<gene>
    <name evidence="4" type="ORF">IAA52_08570</name>
</gene>
<dbReference type="Proteomes" id="UP000824260">
    <property type="component" value="Unassembled WGS sequence"/>
</dbReference>
<comment type="similarity">
    <text evidence="1 2">Belongs to the anti-sigma-factor antagonist family.</text>
</comment>
<organism evidence="4 5">
    <name type="scientific">Candidatus Pullichristensenella stercorigallinarum</name>
    <dbReference type="NCBI Taxonomy" id="2840909"/>
    <lineage>
        <taxon>Bacteria</taxon>
        <taxon>Bacillati</taxon>
        <taxon>Bacillota</taxon>
        <taxon>Clostridia</taxon>
        <taxon>Candidatus Pullichristensenella</taxon>
    </lineage>
</organism>
<dbReference type="AlphaFoldDB" id="A0A9D0ZMH7"/>
<reference evidence="4" key="1">
    <citation type="submission" date="2020-10" db="EMBL/GenBank/DDBJ databases">
        <authorList>
            <person name="Gilroy R."/>
        </authorList>
    </citation>
    <scope>NUCLEOTIDE SEQUENCE</scope>
    <source>
        <strain evidence="4">ChiSjej6B24-2974</strain>
    </source>
</reference>
<evidence type="ECO:0000256" key="2">
    <source>
        <dbReference type="RuleBase" id="RU003749"/>
    </source>
</evidence>
<dbReference type="PANTHER" id="PTHR33495">
    <property type="entry name" value="ANTI-SIGMA FACTOR ANTAGONIST TM_1081-RELATED-RELATED"/>
    <property type="match status" value="1"/>
</dbReference>
<dbReference type="Pfam" id="PF01740">
    <property type="entry name" value="STAS"/>
    <property type="match status" value="1"/>
</dbReference>
<comment type="caution">
    <text evidence="4">The sequence shown here is derived from an EMBL/GenBank/DDBJ whole genome shotgun (WGS) entry which is preliminary data.</text>
</comment>
<dbReference type="PROSITE" id="PS50801">
    <property type="entry name" value="STAS"/>
    <property type="match status" value="1"/>
</dbReference>
<accession>A0A9D0ZMH7</accession>
<evidence type="ECO:0000256" key="1">
    <source>
        <dbReference type="ARBA" id="ARBA00009013"/>
    </source>
</evidence>
<dbReference type="Gene3D" id="3.30.750.24">
    <property type="entry name" value="STAS domain"/>
    <property type="match status" value="1"/>
</dbReference>
<name>A0A9D0ZMH7_9FIRM</name>